<dbReference type="InterPro" id="IPR003018">
    <property type="entry name" value="GAF"/>
</dbReference>
<dbReference type="Pfam" id="PF13426">
    <property type="entry name" value="PAS_9"/>
    <property type="match status" value="1"/>
</dbReference>
<keyword evidence="14" id="KW-0186">Copper</keyword>
<evidence type="ECO:0000256" key="6">
    <source>
        <dbReference type="ARBA" id="ARBA00012438"/>
    </source>
</evidence>
<evidence type="ECO:0000259" key="24">
    <source>
        <dbReference type="PROSITE" id="PS50110"/>
    </source>
</evidence>
<keyword evidence="11" id="KW-0418">Kinase</keyword>
<evidence type="ECO:0000259" key="25">
    <source>
        <dbReference type="PROSITE" id="PS50112"/>
    </source>
</evidence>
<dbReference type="InterPro" id="IPR005467">
    <property type="entry name" value="His_kinase_dom"/>
</dbReference>
<dbReference type="SMART" id="SM00065">
    <property type="entry name" value="GAF"/>
    <property type="match status" value="1"/>
</dbReference>
<dbReference type="InterPro" id="IPR000700">
    <property type="entry name" value="PAS-assoc_C"/>
</dbReference>
<keyword evidence="20" id="KW-0175">Coiled coil</keyword>
<protein>
    <recommendedName>
        <fullName evidence="6">histidine kinase</fullName>
        <ecNumber evidence="6">2.7.13.3</ecNumber>
    </recommendedName>
</protein>
<dbReference type="PROSITE" id="PS50046">
    <property type="entry name" value="PHYTOCHROME_2"/>
    <property type="match status" value="1"/>
</dbReference>
<dbReference type="InterPro" id="IPR013656">
    <property type="entry name" value="PAS_4"/>
</dbReference>
<dbReference type="InterPro" id="IPR058544">
    <property type="entry name" value="ETR1_N"/>
</dbReference>
<keyword evidence="17" id="KW-1015">Disulfide bond</keyword>
<feature type="domain" description="PAC" evidence="26">
    <location>
        <begin position="410"/>
        <end position="463"/>
    </location>
</feature>
<dbReference type="InterPro" id="IPR011006">
    <property type="entry name" value="CheY-like_superfamily"/>
</dbReference>
<evidence type="ECO:0000313" key="28">
    <source>
        <dbReference type="Proteomes" id="UP000271624"/>
    </source>
</evidence>
<keyword evidence="7 19" id="KW-0597">Phosphoprotein</keyword>
<dbReference type="Pfam" id="PF01590">
    <property type="entry name" value="GAF"/>
    <property type="match status" value="1"/>
</dbReference>
<dbReference type="InterPro" id="IPR016132">
    <property type="entry name" value="Phyto_chromo_attachment"/>
</dbReference>
<evidence type="ECO:0000313" key="27">
    <source>
        <dbReference type="EMBL" id="RUT04314.1"/>
    </source>
</evidence>
<keyword evidence="13 21" id="KW-1133">Transmembrane helix</keyword>
<evidence type="ECO:0000256" key="2">
    <source>
        <dbReference type="ARBA" id="ARBA00001935"/>
    </source>
</evidence>
<dbReference type="Pfam" id="PF25487">
    <property type="entry name" value="ETR1_N"/>
    <property type="match status" value="1"/>
</dbReference>
<dbReference type="OrthoDB" id="1927110at2"/>
<dbReference type="SUPFAM" id="SSF55785">
    <property type="entry name" value="PYP-like sensor domain (PAS domain)"/>
    <property type="match status" value="3"/>
</dbReference>
<dbReference type="InterPro" id="IPR001610">
    <property type="entry name" value="PAC"/>
</dbReference>
<dbReference type="Proteomes" id="UP000271624">
    <property type="component" value="Unassembled WGS sequence"/>
</dbReference>
<evidence type="ECO:0000256" key="18">
    <source>
        <dbReference type="ARBA" id="ARBA00055745"/>
    </source>
</evidence>
<dbReference type="PRINTS" id="PR00344">
    <property type="entry name" value="BCTRLSENSOR"/>
</dbReference>
<dbReference type="Pfam" id="PF02518">
    <property type="entry name" value="HATPase_c"/>
    <property type="match status" value="1"/>
</dbReference>
<organism evidence="27 28">
    <name type="scientific">Dulcicalothrix desertica PCC 7102</name>
    <dbReference type="NCBI Taxonomy" id="232991"/>
    <lineage>
        <taxon>Bacteria</taxon>
        <taxon>Bacillati</taxon>
        <taxon>Cyanobacteriota</taxon>
        <taxon>Cyanophyceae</taxon>
        <taxon>Nostocales</taxon>
        <taxon>Calotrichaceae</taxon>
        <taxon>Dulcicalothrix</taxon>
    </lineage>
</organism>
<evidence type="ECO:0000256" key="13">
    <source>
        <dbReference type="ARBA" id="ARBA00022989"/>
    </source>
</evidence>
<dbReference type="AlphaFoldDB" id="A0A3S1D6C5"/>
<dbReference type="SMART" id="SM00388">
    <property type="entry name" value="HisKA"/>
    <property type="match status" value="1"/>
</dbReference>
<dbReference type="CDD" id="cd00082">
    <property type="entry name" value="HisKA"/>
    <property type="match status" value="1"/>
</dbReference>
<feature type="domain" description="Histidine kinase" evidence="23">
    <location>
        <begin position="774"/>
        <end position="998"/>
    </location>
</feature>
<feature type="coiled-coil region" evidence="20">
    <location>
        <begin position="128"/>
        <end position="155"/>
    </location>
</feature>
<dbReference type="Pfam" id="PF00072">
    <property type="entry name" value="Response_reg"/>
    <property type="match status" value="2"/>
</dbReference>
<dbReference type="PANTHER" id="PTHR43547:SF2">
    <property type="entry name" value="HYBRID SIGNAL TRANSDUCTION HISTIDINE KINASE C"/>
    <property type="match status" value="1"/>
</dbReference>
<dbReference type="InterPro" id="IPR029016">
    <property type="entry name" value="GAF-like_dom_sf"/>
</dbReference>
<evidence type="ECO:0000256" key="1">
    <source>
        <dbReference type="ARBA" id="ARBA00000085"/>
    </source>
</evidence>
<feature type="domain" description="Phytochrome chromophore attachment site" evidence="22">
    <location>
        <begin position="483"/>
        <end position="619"/>
    </location>
</feature>
<dbReference type="Pfam" id="PF08448">
    <property type="entry name" value="PAS_4"/>
    <property type="match status" value="1"/>
</dbReference>
<dbReference type="Pfam" id="PF00512">
    <property type="entry name" value="HisKA"/>
    <property type="match status" value="1"/>
</dbReference>
<gene>
    <name evidence="27" type="ORF">DSM106972_045420</name>
</gene>
<dbReference type="SMART" id="SM00387">
    <property type="entry name" value="HATPase_c"/>
    <property type="match status" value="1"/>
</dbReference>
<dbReference type="InterPro" id="IPR036890">
    <property type="entry name" value="HATPase_C_sf"/>
</dbReference>
<feature type="domain" description="PAS" evidence="25">
    <location>
        <begin position="646"/>
        <end position="716"/>
    </location>
</feature>
<feature type="domain" description="PAS" evidence="25">
    <location>
        <begin position="191"/>
        <end position="237"/>
    </location>
</feature>
<evidence type="ECO:0000259" key="22">
    <source>
        <dbReference type="PROSITE" id="PS50046"/>
    </source>
</evidence>
<dbReference type="CDD" id="cd16922">
    <property type="entry name" value="HATPase_EvgS-ArcB-TorS-like"/>
    <property type="match status" value="1"/>
</dbReference>
<dbReference type="SUPFAM" id="SSF55874">
    <property type="entry name" value="ATPase domain of HSP90 chaperone/DNA topoisomerase II/histidine kinase"/>
    <property type="match status" value="1"/>
</dbReference>
<dbReference type="Gene3D" id="3.40.50.2300">
    <property type="match status" value="2"/>
</dbReference>
<dbReference type="PROSITE" id="PS50110">
    <property type="entry name" value="RESPONSE_REGULATORY"/>
    <property type="match status" value="2"/>
</dbReference>
<evidence type="ECO:0000256" key="15">
    <source>
        <dbReference type="ARBA" id="ARBA00023012"/>
    </source>
</evidence>
<comment type="similarity">
    <text evidence="5">Belongs to the ethylene receptor family.</text>
</comment>
<dbReference type="EMBL" id="RSCL01000011">
    <property type="protein sequence ID" value="RUT04314.1"/>
    <property type="molecule type" value="Genomic_DNA"/>
</dbReference>
<feature type="domain" description="PAS" evidence="25">
    <location>
        <begin position="333"/>
        <end position="367"/>
    </location>
</feature>
<feature type="transmembrane region" description="Helical" evidence="21">
    <location>
        <begin position="65"/>
        <end position="87"/>
    </location>
</feature>
<feature type="domain" description="Response regulatory" evidence="24">
    <location>
        <begin position="1013"/>
        <end position="1125"/>
    </location>
</feature>
<evidence type="ECO:0000256" key="20">
    <source>
        <dbReference type="SAM" id="Coils"/>
    </source>
</evidence>
<accession>A0A3S1D6C5</accession>
<dbReference type="Gene3D" id="3.30.450.40">
    <property type="match status" value="1"/>
</dbReference>
<name>A0A3S1D6C5_9CYAN</name>
<comment type="similarity">
    <text evidence="4">In the N-terminal section; belongs to the phytochrome family.</text>
</comment>
<dbReference type="PROSITE" id="PS50113">
    <property type="entry name" value="PAC"/>
    <property type="match status" value="2"/>
</dbReference>
<keyword evidence="16 21" id="KW-0472">Membrane</keyword>
<evidence type="ECO:0000256" key="8">
    <source>
        <dbReference type="ARBA" id="ARBA00022679"/>
    </source>
</evidence>
<feature type="transmembrane region" description="Helical" evidence="21">
    <location>
        <begin position="99"/>
        <end position="122"/>
    </location>
</feature>
<dbReference type="SMART" id="SM00091">
    <property type="entry name" value="PAS"/>
    <property type="match status" value="3"/>
</dbReference>
<dbReference type="Gene3D" id="3.30.450.20">
    <property type="entry name" value="PAS domain"/>
    <property type="match status" value="3"/>
</dbReference>
<sequence length="1266" mass="142758">MSEFLHNFFTTSYFIPHGHCYLWKPGLVSLHVISDALIGLAYYSIPITLFYFVKKRDDLPFNWVFLLFAAFIVACGTTHFMEIWTLWYPIYWLSGTIKAITALISAYTAIIMVCLIPQALVLPSPAQLKAANQELQQQIIERQKVEEALRRTHDELEIRVRERTLDLATANQALQAQIDERQRTELALQEITTLQKAILDSANYTIISTTVDGTIRTFNAAAENCLGYTAADVIGKTTPAIIHNSSEILQRSQELSQELSTTIEPGFEVFVAKARRGDIDEREWSYIRKDGSHFPVLLSVTALRDSENNITGFLGIGSDISERKQAESALLENEQLLRTVLEILPVGVWIVDKNGQILRVNPAGEQIWAGAKYIGIEQYCEYKGWWESTGKEIEPEEWALYRAVIHGETSINEVIKIQCFDGSYKTVLNSALPILDAENNIHGAIAVNQDITNIKQTEEELRRQNLRSRLFAEVTLKIRTSLQIEEILQTTVTEVQRILQADRVLIFKLNSDGSGRVVQESVVSGWPVTLGQDIFDPCFERIYLEKYRKGEITAVTDVDNGSILPCYVEFLKQFSVKANLVVPIFVREKLWGLLIAHQCSAPRQWTEFELTLLKHLADQIGIALSQAQLLEQEIIQRQELIRSQEELRTMSAALESAVEGISQLDTSARYIKVNPAYASMLGYQPEELIGMEWQHTIHPDDQERMIAAYQYMLTNGKVEIEVKGVRKDNSVFDKQVMMLTAYNPQQQFIGHYCFMKDISDRREVERLKDEFVSVVSHELRTPLTSISGALDLLASGILQTQPEEQKRMLNIAANNTDRLVRLINDILDIERIESGKIQMTKQICNTADLMTQSAEVVEEMALQESVVLSVSPLKANIWADSDRIIQVFTNLLSNAIKFSPKGATVCLSAEIKDSQLNTLSPHILFKVQDQGRGIPADKLESIFERFQQVDASDSRQKGGTGLGLAICRSILQHHGGQIWASSTLGVGSTFFFTLPLLPEAHCDVNIEEAGAPLILQCDDDSDIRAVVQTMLQRQGYRVLTAASGLEAVEMAIQQHPAVILLNLMMPGMDGWETLALLKQRTDTQNIPIIILSGLLPNQSLPPGVSDWIVKPPNLRLLCQALEKALAKNNQSIKVLIIEDDQDLAQVLIAMFNRHGIETYHAPTGREALQVSQHIIPDLLVLDLGLPEYDGFAVVDWLRQHNSLCRVPLVVYTAQDLNESERQRLKLGQTIYLTKGRISPQEFEQRVIILLNRMIRGNENNETHFNH</sequence>
<evidence type="ECO:0000256" key="16">
    <source>
        <dbReference type="ARBA" id="ARBA00023136"/>
    </source>
</evidence>
<dbReference type="InterPro" id="IPR013767">
    <property type="entry name" value="PAS_fold"/>
</dbReference>
<evidence type="ECO:0000256" key="10">
    <source>
        <dbReference type="ARBA" id="ARBA00022745"/>
    </source>
</evidence>
<dbReference type="InterPro" id="IPR001789">
    <property type="entry name" value="Sig_transdc_resp-reg_receiver"/>
</dbReference>
<comment type="function">
    <text evidence="18">Photoreceptor which exists in two forms that are reversibly interconvertible by light: the R form that absorbs maximally in the red region of the spectrum and the FR form that absorbs maximally in the far-red region.</text>
</comment>
<reference evidence="27" key="1">
    <citation type="submission" date="2018-12" db="EMBL/GenBank/DDBJ databases">
        <authorList>
            <person name="Will S."/>
            <person name="Neumann-Schaal M."/>
            <person name="Henke P."/>
        </authorList>
    </citation>
    <scope>NUCLEOTIDE SEQUENCE</scope>
    <source>
        <strain evidence="27">PCC 7102</strain>
    </source>
</reference>
<proteinExistence type="inferred from homology"/>
<comment type="subcellular location">
    <subcellularLocation>
        <location evidence="3">Endoplasmic reticulum membrane</location>
        <topology evidence="3">Multi-pass membrane protein</topology>
    </subcellularLocation>
</comment>
<evidence type="ECO:0000256" key="7">
    <source>
        <dbReference type="ARBA" id="ARBA00022553"/>
    </source>
</evidence>
<dbReference type="InterPro" id="IPR003594">
    <property type="entry name" value="HATPase_dom"/>
</dbReference>
<keyword evidence="10" id="KW-0936">Ethylene signaling pathway</keyword>
<dbReference type="CDD" id="cd00130">
    <property type="entry name" value="PAS"/>
    <property type="match status" value="3"/>
</dbReference>
<dbReference type="SMART" id="SM00086">
    <property type="entry name" value="PAC"/>
    <property type="match status" value="3"/>
</dbReference>
<dbReference type="PANTHER" id="PTHR43547">
    <property type="entry name" value="TWO-COMPONENT HISTIDINE KINASE"/>
    <property type="match status" value="1"/>
</dbReference>
<reference evidence="27" key="2">
    <citation type="journal article" date="2019" name="Genome Biol. Evol.">
        <title>Day and night: Metabolic profiles and evolutionary relationships of six axenic non-marine cyanobacteria.</title>
        <authorList>
            <person name="Will S.E."/>
            <person name="Henke P."/>
            <person name="Boedeker C."/>
            <person name="Huang S."/>
            <person name="Brinkmann H."/>
            <person name="Rohde M."/>
            <person name="Jarek M."/>
            <person name="Friedl T."/>
            <person name="Seufert S."/>
            <person name="Schumacher M."/>
            <person name="Overmann J."/>
            <person name="Neumann-Schaal M."/>
            <person name="Petersen J."/>
        </authorList>
    </citation>
    <scope>NUCLEOTIDE SEQUENCE [LARGE SCALE GENOMIC DNA]</scope>
    <source>
        <strain evidence="27">PCC 7102</strain>
    </source>
</reference>
<dbReference type="InterPro" id="IPR003661">
    <property type="entry name" value="HisK_dim/P_dom"/>
</dbReference>
<keyword evidence="9 21" id="KW-0812">Transmembrane</keyword>
<evidence type="ECO:0000259" key="23">
    <source>
        <dbReference type="PROSITE" id="PS50109"/>
    </source>
</evidence>
<comment type="cofactor">
    <cofactor evidence="2">
        <name>Cu cation</name>
        <dbReference type="ChEBI" id="CHEBI:23378"/>
    </cofactor>
</comment>
<dbReference type="InterPro" id="IPR035965">
    <property type="entry name" value="PAS-like_dom_sf"/>
</dbReference>
<evidence type="ECO:0000256" key="4">
    <source>
        <dbReference type="ARBA" id="ARBA00006402"/>
    </source>
</evidence>
<dbReference type="Gene3D" id="3.30.565.10">
    <property type="entry name" value="Histidine kinase-like ATPase, C-terminal domain"/>
    <property type="match status" value="1"/>
</dbReference>
<evidence type="ECO:0000256" key="14">
    <source>
        <dbReference type="ARBA" id="ARBA00023008"/>
    </source>
</evidence>
<keyword evidence="12" id="KW-0256">Endoplasmic reticulum</keyword>
<evidence type="ECO:0000256" key="3">
    <source>
        <dbReference type="ARBA" id="ARBA00004477"/>
    </source>
</evidence>
<dbReference type="SUPFAM" id="SSF55781">
    <property type="entry name" value="GAF domain-like"/>
    <property type="match status" value="1"/>
</dbReference>
<dbReference type="SUPFAM" id="SSF47384">
    <property type="entry name" value="Homodimeric domain of signal transducing histidine kinase"/>
    <property type="match status" value="1"/>
</dbReference>
<dbReference type="SMART" id="SM00448">
    <property type="entry name" value="REC"/>
    <property type="match status" value="2"/>
</dbReference>
<dbReference type="InterPro" id="IPR004358">
    <property type="entry name" value="Sig_transdc_His_kin-like_C"/>
</dbReference>
<evidence type="ECO:0000256" key="19">
    <source>
        <dbReference type="PROSITE-ProRule" id="PRU00169"/>
    </source>
</evidence>
<evidence type="ECO:0000256" key="9">
    <source>
        <dbReference type="ARBA" id="ARBA00022692"/>
    </source>
</evidence>
<evidence type="ECO:0000259" key="26">
    <source>
        <dbReference type="PROSITE" id="PS50113"/>
    </source>
</evidence>
<evidence type="ECO:0000256" key="21">
    <source>
        <dbReference type="SAM" id="Phobius"/>
    </source>
</evidence>
<feature type="domain" description="PAC" evidence="26">
    <location>
        <begin position="280"/>
        <end position="332"/>
    </location>
</feature>
<dbReference type="PROSITE" id="PS50112">
    <property type="entry name" value="PAS"/>
    <property type="match status" value="3"/>
</dbReference>
<keyword evidence="28" id="KW-1185">Reference proteome</keyword>
<keyword evidence="15" id="KW-0902">Two-component regulatory system</keyword>
<keyword evidence="8" id="KW-0808">Transferase</keyword>
<comment type="catalytic activity">
    <reaction evidence="1">
        <text>ATP + protein L-histidine = ADP + protein N-phospho-L-histidine.</text>
        <dbReference type="EC" id="2.7.13.3"/>
    </reaction>
</comment>
<dbReference type="EC" id="2.7.13.3" evidence="6"/>
<feature type="transmembrane region" description="Helical" evidence="21">
    <location>
        <begin position="32"/>
        <end position="53"/>
    </location>
</feature>
<comment type="caution">
    <text evidence="19">Lacks conserved residue(s) required for the propagation of feature annotation.</text>
</comment>
<dbReference type="InterPro" id="IPR000014">
    <property type="entry name" value="PAS"/>
</dbReference>
<dbReference type="SUPFAM" id="SSF52172">
    <property type="entry name" value="CheY-like"/>
    <property type="match status" value="2"/>
</dbReference>
<dbReference type="GO" id="GO:0000155">
    <property type="term" value="F:phosphorelay sensor kinase activity"/>
    <property type="evidence" value="ECO:0007669"/>
    <property type="project" value="InterPro"/>
</dbReference>
<feature type="domain" description="Response regulatory" evidence="24">
    <location>
        <begin position="1133"/>
        <end position="1249"/>
    </location>
</feature>
<evidence type="ECO:0000256" key="17">
    <source>
        <dbReference type="ARBA" id="ARBA00023157"/>
    </source>
</evidence>
<evidence type="ECO:0000256" key="12">
    <source>
        <dbReference type="ARBA" id="ARBA00022824"/>
    </source>
</evidence>
<feature type="modified residue" description="4-aspartylphosphate" evidence="19">
    <location>
        <position position="1182"/>
    </location>
</feature>
<dbReference type="Pfam" id="PF00989">
    <property type="entry name" value="PAS"/>
    <property type="match status" value="1"/>
</dbReference>
<dbReference type="GO" id="GO:0006355">
    <property type="term" value="P:regulation of DNA-templated transcription"/>
    <property type="evidence" value="ECO:0007669"/>
    <property type="project" value="InterPro"/>
</dbReference>
<dbReference type="RefSeq" id="WP_127082931.1">
    <property type="nucleotide sequence ID" value="NZ_RSCL01000011.1"/>
</dbReference>
<comment type="caution">
    <text evidence="27">The sequence shown here is derived from an EMBL/GenBank/DDBJ whole genome shotgun (WGS) entry which is preliminary data.</text>
</comment>
<dbReference type="FunFam" id="1.10.287.130:FF:000001">
    <property type="entry name" value="Two-component sensor histidine kinase"/>
    <property type="match status" value="1"/>
</dbReference>
<dbReference type="Gene3D" id="1.10.287.130">
    <property type="match status" value="1"/>
</dbReference>
<dbReference type="InterPro" id="IPR036097">
    <property type="entry name" value="HisK_dim/P_sf"/>
</dbReference>
<dbReference type="FunFam" id="3.30.565.10:FF:000006">
    <property type="entry name" value="Sensor histidine kinase WalK"/>
    <property type="match status" value="1"/>
</dbReference>
<evidence type="ECO:0000256" key="5">
    <source>
        <dbReference type="ARBA" id="ARBA00009842"/>
    </source>
</evidence>
<dbReference type="NCBIfam" id="TIGR00229">
    <property type="entry name" value="sensory_box"/>
    <property type="match status" value="3"/>
</dbReference>
<dbReference type="PROSITE" id="PS50109">
    <property type="entry name" value="HIS_KIN"/>
    <property type="match status" value="1"/>
</dbReference>
<dbReference type="CDD" id="cd00156">
    <property type="entry name" value="REC"/>
    <property type="match status" value="2"/>
</dbReference>
<evidence type="ECO:0000256" key="11">
    <source>
        <dbReference type="ARBA" id="ARBA00022777"/>
    </source>
</evidence>